<organism evidence="2 3">
    <name type="scientific">Methanobrevibacter millerae</name>
    <dbReference type="NCBI Taxonomy" id="230361"/>
    <lineage>
        <taxon>Archaea</taxon>
        <taxon>Methanobacteriati</taxon>
        <taxon>Methanobacteriota</taxon>
        <taxon>Methanomada group</taxon>
        <taxon>Methanobacteria</taxon>
        <taxon>Methanobacteriales</taxon>
        <taxon>Methanobacteriaceae</taxon>
        <taxon>Methanobrevibacter</taxon>
    </lineage>
</organism>
<feature type="transmembrane region" description="Helical" evidence="1">
    <location>
        <begin position="453"/>
        <end position="471"/>
    </location>
</feature>
<protein>
    <submittedName>
        <fullName evidence="2">Uncharacterized protein</fullName>
    </submittedName>
</protein>
<evidence type="ECO:0000313" key="2">
    <source>
        <dbReference type="EMBL" id="MBE6509672.1"/>
    </source>
</evidence>
<proteinExistence type="predicted"/>
<keyword evidence="1" id="KW-0472">Membrane</keyword>
<reference evidence="2" key="1">
    <citation type="submission" date="2019-04" db="EMBL/GenBank/DDBJ databases">
        <title>Evolution of Biomass-Degrading Anaerobic Consortia Revealed by Metagenomics.</title>
        <authorList>
            <person name="Peng X."/>
        </authorList>
    </citation>
    <scope>NUCLEOTIDE SEQUENCE</scope>
    <source>
        <strain evidence="2">SIG13</strain>
    </source>
</reference>
<gene>
    <name evidence="2" type="ORF">E7Z74_00160</name>
</gene>
<dbReference type="EMBL" id="SUTF01000001">
    <property type="protein sequence ID" value="MBE6509672.1"/>
    <property type="molecule type" value="Genomic_DNA"/>
</dbReference>
<name>A0A8T3VEY5_9EURY</name>
<evidence type="ECO:0000313" key="3">
    <source>
        <dbReference type="Proteomes" id="UP000713479"/>
    </source>
</evidence>
<keyword evidence="1" id="KW-1133">Transmembrane helix</keyword>
<dbReference type="Proteomes" id="UP000713479">
    <property type="component" value="Unassembled WGS sequence"/>
</dbReference>
<accession>A0A8T3VEY5</accession>
<evidence type="ECO:0000256" key="1">
    <source>
        <dbReference type="SAM" id="Phobius"/>
    </source>
</evidence>
<comment type="caution">
    <text evidence="2">The sequence shown here is derived from an EMBL/GenBank/DDBJ whole genome shotgun (WGS) entry which is preliminary data.</text>
</comment>
<keyword evidence="1" id="KW-0812">Transmembrane</keyword>
<sequence length="476" mass="53683">MKHGVIMVFSLILALCLIGVVSANENVTDVCEDSEIYAEDIQFASIDMQENEYDSDLSENKIIYSQYTKENEYDISCIIDSNPKLNMEHGNLEINTNNISVETFKLTKINDITEKNVLNINSPNGYVTYNDGNLLMLPLIERNMTDESLINNENRTEKILFSSNDGFSANLWNDDSLITGISSSNTLNKEPLNTGFISNQNNYNIYPQIDLPLGHASDTILGVSRDFDDNAFIWSKRSGEEAYLTVDMVNKSTDEVLDLSLNENVIKEIGINASIKALNYFKSQGINIQKGYPYLYVLTSASEVKINDTSTESAIDGISEVLGLELNKNIFPIHNPLWQDLIFYYLWVNSIDNTDICSYALVYDSELSVSNDIKKQGDDMAYKMGLYKKHFPPKNNYYNNIGKKMINRFIYETNVNSTDTTNKTDDNINATVVGNYKENIPNSIAFSGNPFNLVYTAIAIIILLGIFVAGYSRRNM</sequence>
<dbReference type="AlphaFoldDB" id="A0A8T3VEY5"/>